<evidence type="ECO:0000313" key="1">
    <source>
        <dbReference type="EMBL" id="CAG8720499.1"/>
    </source>
</evidence>
<keyword evidence="2" id="KW-1185">Reference proteome</keyword>
<reference evidence="1" key="1">
    <citation type="submission" date="2021-06" db="EMBL/GenBank/DDBJ databases">
        <authorList>
            <person name="Kallberg Y."/>
            <person name="Tangrot J."/>
            <person name="Rosling A."/>
        </authorList>
    </citation>
    <scope>NUCLEOTIDE SEQUENCE</scope>
    <source>
        <strain evidence="1">28 12/20/2015</strain>
    </source>
</reference>
<organism evidence="1 2">
    <name type="scientific">Cetraspora pellucida</name>
    <dbReference type="NCBI Taxonomy" id="1433469"/>
    <lineage>
        <taxon>Eukaryota</taxon>
        <taxon>Fungi</taxon>
        <taxon>Fungi incertae sedis</taxon>
        <taxon>Mucoromycota</taxon>
        <taxon>Glomeromycotina</taxon>
        <taxon>Glomeromycetes</taxon>
        <taxon>Diversisporales</taxon>
        <taxon>Gigasporaceae</taxon>
        <taxon>Cetraspora</taxon>
    </lineage>
</organism>
<accession>A0ACA9PUP9</accession>
<sequence>KSSKPMHTTKLGPIRSKTKLIKHLAKTREQDQNHMQETDTHSTDTPVGEPSAQTNDTSLVTESISSPVAGTSSDEKIREERSNKRQKKHKGERDRDKEATEEDQVP</sequence>
<dbReference type="Proteomes" id="UP000789366">
    <property type="component" value="Unassembled WGS sequence"/>
</dbReference>
<proteinExistence type="predicted"/>
<protein>
    <submittedName>
        <fullName evidence="1">9282_t:CDS:1</fullName>
    </submittedName>
</protein>
<evidence type="ECO:0000313" key="2">
    <source>
        <dbReference type="Proteomes" id="UP000789366"/>
    </source>
</evidence>
<gene>
    <name evidence="1" type="ORF">SPELUC_LOCUS12403</name>
</gene>
<feature type="non-terminal residue" evidence="1">
    <location>
        <position position="1"/>
    </location>
</feature>
<dbReference type="EMBL" id="CAJVPW010029196">
    <property type="protein sequence ID" value="CAG8720499.1"/>
    <property type="molecule type" value="Genomic_DNA"/>
</dbReference>
<comment type="caution">
    <text evidence="1">The sequence shown here is derived from an EMBL/GenBank/DDBJ whole genome shotgun (WGS) entry which is preliminary data.</text>
</comment>
<name>A0ACA9PUP9_9GLOM</name>